<evidence type="ECO:0000313" key="3">
    <source>
        <dbReference type="Proteomes" id="UP001549167"/>
    </source>
</evidence>
<dbReference type="Pfam" id="PF06695">
    <property type="entry name" value="Sm_multidrug_ex"/>
    <property type="match status" value="1"/>
</dbReference>
<comment type="caution">
    <text evidence="2">The sequence shown here is derived from an EMBL/GenBank/DDBJ whole genome shotgun (WGS) entry which is preliminary data.</text>
</comment>
<dbReference type="RefSeq" id="WP_354220044.1">
    <property type="nucleotide sequence ID" value="NZ_JBEPMX010000007.1"/>
</dbReference>
<organism evidence="2 3">
    <name type="scientific">Alkalibacillus flavidus</name>
    <dbReference type="NCBI Taxonomy" id="546021"/>
    <lineage>
        <taxon>Bacteria</taxon>
        <taxon>Bacillati</taxon>
        <taxon>Bacillota</taxon>
        <taxon>Bacilli</taxon>
        <taxon>Bacillales</taxon>
        <taxon>Bacillaceae</taxon>
        <taxon>Alkalibacillus</taxon>
    </lineage>
</organism>
<keyword evidence="3" id="KW-1185">Reference proteome</keyword>
<keyword evidence="1" id="KW-0472">Membrane</keyword>
<sequence>MENVILQVLFVFFVSMVPFLEVALTVPMGIIVFDFSPLVTLTIAVLGNAVSVLIFILFGSTIKAGFHKLKQKWRKRETTSAAVNPKIKATFERYGALGVCFVSSLLFSSQVGASTVATFGISKRKIFVWTNLGMMTLAVTMATLSVFAEEFVVTIVNLS</sequence>
<dbReference type="EMBL" id="JBEPMX010000007">
    <property type="protein sequence ID" value="MET3683472.1"/>
    <property type="molecule type" value="Genomic_DNA"/>
</dbReference>
<evidence type="ECO:0000313" key="2">
    <source>
        <dbReference type="EMBL" id="MET3683472.1"/>
    </source>
</evidence>
<proteinExistence type="predicted"/>
<name>A0ABV2KV78_9BACI</name>
<evidence type="ECO:0000256" key="1">
    <source>
        <dbReference type="SAM" id="Phobius"/>
    </source>
</evidence>
<dbReference type="InterPro" id="IPR009577">
    <property type="entry name" value="Sm_multidrug_ex"/>
</dbReference>
<protein>
    <submittedName>
        <fullName evidence="2">Membrane protein</fullName>
    </submittedName>
</protein>
<gene>
    <name evidence="2" type="ORF">ABID56_001567</name>
</gene>
<dbReference type="Proteomes" id="UP001549167">
    <property type="component" value="Unassembled WGS sequence"/>
</dbReference>
<feature type="transmembrane region" description="Helical" evidence="1">
    <location>
        <begin position="39"/>
        <end position="66"/>
    </location>
</feature>
<keyword evidence="1" id="KW-1133">Transmembrane helix</keyword>
<keyword evidence="1" id="KW-0812">Transmembrane</keyword>
<feature type="transmembrane region" description="Helical" evidence="1">
    <location>
        <begin position="126"/>
        <end position="148"/>
    </location>
</feature>
<feature type="transmembrane region" description="Helical" evidence="1">
    <location>
        <begin position="94"/>
        <end position="120"/>
    </location>
</feature>
<reference evidence="2 3" key="1">
    <citation type="submission" date="2024-06" db="EMBL/GenBank/DDBJ databases">
        <title>Genomic Encyclopedia of Type Strains, Phase IV (KMG-IV): sequencing the most valuable type-strain genomes for metagenomic binning, comparative biology and taxonomic classification.</title>
        <authorList>
            <person name="Goeker M."/>
        </authorList>
    </citation>
    <scope>NUCLEOTIDE SEQUENCE [LARGE SCALE GENOMIC DNA]</scope>
    <source>
        <strain evidence="2 3">DSM 23520</strain>
    </source>
</reference>
<accession>A0ABV2KV78</accession>